<organism evidence="2 3">
    <name type="scientific">Pseudomonas benzopyrenica</name>
    <dbReference type="NCBI Taxonomy" id="2993566"/>
    <lineage>
        <taxon>Bacteria</taxon>
        <taxon>Pseudomonadati</taxon>
        <taxon>Pseudomonadota</taxon>
        <taxon>Gammaproteobacteria</taxon>
        <taxon>Pseudomonadales</taxon>
        <taxon>Pseudomonadaceae</taxon>
        <taxon>Pseudomonas</taxon>
    </lineage>
</organism>
<evidence type="ECO:0000256" key="1">
    <source>
        <dbReference type="SAM" id="MobiDB-lite"/>
    </source>
</evidence>
<evidence type="ECO:0000313" key="2">
    <source>
        <dbReference type="EMBL" id="WWM68876.1"/>
    </source>
</evidence>
<dbReference type="RefSeq" id="WP_338547228.1">
    <property type="nucleotide sequence ID" value="NZ_CP145723.1"/>
</dbReference>
<accession>A0ABZ2FVK3</accession>
<sequence>MSIPLITPLPPAPNRRQSRTDYPATADAWAAALGPYTGQLNDFAKALNPLIPTLEAAGASADAAAKSAKAAQDAQAAAEAAAGNPIRLGLLHAVALCF</sequence>
<evidence type="ECO:0000313" key="3">
    <source>
        <dbReference type="Proteomes" id="UP001372714"/>
    </source>
</evidence>
<protein>
    <submittedName>
        <fullName evidence="2">Uncharacterized protein</fullName>
    </submittedName>
</protein>
<dbReference type="EMBL" id="CP145723">
    <property type="protein sequence ID" value="WWM68876.1"/>
    <property type="molecule type" value="Genomic_DNA"/>
</dbReference>
<proteinExistence type="predicted"/>
<feature type="region of interest" description="Disordered" evidence="1">
    <location>
        <begin position="1"/>
        <end position="21"/>
    </location>
</feature>
<name>A0ABZ2FVK3_9PSED</name>
<reference evidence="2 3" key="1">
    <citation type="submission" date="2024-02" db="EMBL/GenBank/DDBJ databases">
        <title>The whole genome sequence of Pseudomonas benzopyrenica MLY92.</title>
        <authorList>
            <person name="Liu Y."/>
        </authorList>
    </citation>
    <scope>NUCLEOTIDE SEQUENCE [LARGE SCALE GENOMIC DNA]</scope>
    <source>
        <strain evidence="2 3">MLY92</strain>
    </source>
</reference>
<dbReference type="Proteomes" id="UP001372714">
    <property type="component" value="Chromosome"/>
</dbReference>
<gene>
    <name evidence="2" type="ORF">V6W80_11580</name>
</gene>
<keyword evidence="3" id="KW-1185">Reference proteome</keyword>